<evidence type="ECO:0000313" key="9">
    <source>
        <dbReference type="EMBL" id="PHM45353.1"/>
    </source>
</evidence>
<sequence length="294" mass="32426">MNSKMFWSTYGSTTLFVLLWSSGAIFSRWGLDHSSAFAILTVRFSIAFLCLLLLCVFRKRYLPAPENIKKVAGIGLLIIGGYSIFYFLALEHGITPGILATIMGIQPIITLLVMERRFSARRFMGLLLALTGLIFVVFQGLVLTKFSFTGTFFALAALACMSIGAIFQKQIKQSPSEVLPLQYGVSLLACLLFVPFKPFHIEPVVGFIIPALWLGLVISVVAQLLLYRLISAGNLVNVTSLFYLVPGVTAIMDYLFLGNSLSNLSIVGMFAIIFGLAIIFREKGNVKIENLNEK</sequence>
<keyword evidence="6 7" id="KW-0472">Membrane</keyword>
<feature type="transmembrane region" description="Helical" evidence="7">
    <location>
        <begin position="123"/>
        <end position="142"/>
    </location>
</feature>
<evidence type="ECO:0000256" key="1">
    <source>
        <dbReference type="ARBA" id="ARBA00004651"/>
    </source>
</evidence>
<feature type="transmembrane region" description="Helical" evidence="7">
    <location>
        <begin position="179"/>
        <end position="198"/>
    </location>
</feature>
<feature type="transmembrane region" description="Helical" evidence="7">
    <location>
        <begin position="204"/>
        <end position="226"/>
    </location>
</feature>
<dbReference type="Pfam" id="PF00892">
    <property type="entry name" value="EamA"/>
    <property type="match status" value="2"/>
</dbReference>
<keyword evidence="12" id="KW-1185">Reference proteome</keyword>
<organism evidence="10 11">
    <name type="scientific">Xenorhabdus mauleonii</name>
    <dbReference type="NCBI Taxonomy" id="351675"/>
    <lineage>
        <taxon>Bacteria</taxon>
        <taxon>Pseudomonadati</taxon>
        <taxon>Pseudomonadota</taxon>
        <taxon>Gammaproteobacteria</taxon>
        <taxon>Enterobacterales</taxon>
        <taxon>Morganellaceae</taxon>
        <taxon>Xenorhabdus</taxon>
    </lineage>
</organism>
<dbReference type="AlphaFoldDB" id="A0A1I3LZD3"/>
<evidence type="ECO:0000313" key="10">
    <source>
        <dbReference type="EMBL" id="SFI90151.1"/>
    </source>
</evidence>
<dbReference type="InterPro" id="IPR050638">
    <property type="entry name" value="AA-Vitamin_Transporters"/>
</dbReference>
<feature type="transmembrane region" description="Helical" evidence="7">
    <location>
        <begin position="238"/>
        <end position="257"/>
    </location>
</feature>
<comment type="similarity">
    <text evidence="2">Belongs to the EamA transporter family.</text>
</comment>
<name>A0A1I3LZD3_9GAMM</name>
<comment type="subcellular location">
    <subcellularLocation>
        <location evidence="1">Cell membrane</location>
        <topology evidence="1">Multi-pass membrane protein</topology>
    </subcellularLocation>
</comment>
<evidence type="ECO:0000256" key="4">
    <source>
        <dbReference type="ARBA" id="ARBA00022692"/>
    </source>
</evidence>
<feature type="transmembrane region" description="Helical" evidence="7">
    <location>
        <begin position="68"/>
        <end position="88"/>
    </location>
</feature>
<dbReference type="SUPFAM" id="SSF103481">
    <property type="entry name" value="Multidrug resistance efflux transporter EmrE"/>
    <property type="match status" value="2"/>
</dbReference>
<evidence type="ECO:0000256" key="7">
    <source>
        <dbReference type="SAM" id="Phobius"/>
    </source>
</evidence>
<accession>A0A1I3LZD3</accession>
<dbReference type="PANTHER" id="PTHR32322">
    <property type="entry name" value="INNER MEMBRANE TRANSPORTER"/>
    <property type="match status" value="1"/>
</dbReference>
<dbReference type="InterPro" id="IPR037185">
    <property type="entry name" value="EmrE-like"/>
</dbReference>
<dbReference type="GO" id="GO:0016020">
    <property type="term" value="C:membrane"/>
    <property type="evidence" value="ECO:0007669"/>
    <property type="project" value="UniProtKB-SubCell"/>
</dbReference>
<feature type="domain" description="EamA" evidence="8">
    <location>
        <begin position="150"/>
        <end position="280"/>
    </location>
</feature>
<dbReference type="InterPro" id="IPR000620">
    <property type="entry name" value="EamA_dom"/>
</dbReference>
<feature type="transmembrane region" description="Helical" evidence="7">
    <location>
        <begin position="148"/>
        <end position="167"/>
    </location>
</feature>
<evidence type="ECO:0000256" key="2">
    <source>
        <dbReference type="ARBA" id="ARBA00007362"/>
    </source>
</evidence>
<evidence type="ECO:0000313" key="12">
    <source>
        <dbReference type="Proteomes" id="UP000224607"/>
    </source>
</evidence>
<keyword evidence="3" id="KW-1003">Cell membrane</keyword>
<reference evidence="11" key="1">
    <citation type="submission" date="2016-10" db="EMBL/GenBank/DDBJ databases">
        <authorList>
            <person name="Varghese N."/>
            <person name="Submissions S."/>
        </authorList>
    </citation>
    <scope>NUCLEOTIDE SEQUENCE [LARGE SCALE GENOMIC DNA]</scope>
    <source>
        <strain evidence="11">DSM 17908</strain>
    </source>
</reference>
<feature type="transmembrane region" description="Helical" evidence="7">
    <location>
        <begin position="34"/>
        <end position="56"/>
    </location>
</feature>
<dbReference type="STRING" id="351675.SAMN05421680_104120"/>
<evidence type="ECO:0000313" key="11">
    <source>
        <dbReference type="Proteomes" id="UP000198919"/>
    </source>
</evidence>
<evidence type="ECO:0000256" key="3">
    <source>
        <dbReference type="ARBA" id="ARBA00022475"/>
    </source>
</evidence>
<proteinExistence type="inferred from homology"/>
<reference evidence="9 12" key="3">
    <citation type="journal article" date="2017" name="Nat. Microbiol.">
        <title>Natural product diversity associated with the nematode symbionts Photorhabdus and Xenorhabdus.</title>
        <authorList>
            <person name="Tobias N.J."/>
            <person name="Wolff H."/>
            <person name="Djahanschiri B."/>
            <person name="Grundmann F."/>
            <person name="Kronenwerth M."/>
            <person name="Shi Y.M."/>
            <person name="Simonyi S."/>
            <person name="Grun P."/>
            <person name="Shapiro-Ilan D."/>
            <person name="Pidot S.J."/>
            <person name="Stinear T.P."/>
            <person name="Ebersberger I."/>
            <person name="Bode H.B."/>
        </authorList>
    </citation>
    <scope>NUCLEOTIDE SEQUENCE [LARGE SCALE GENOMIC DNA]</scope>
    <source>
        <strain evidence="9 12">DSM 17908</strain>
    </source>
</reference>
<evidence type="ECO:0000256" key="5">
    <source>
        <dbReference type="ARBA" id="ARBA00022989"/>
    </source>
</evidence>
<dbReference type="EMBL" id="NITY01000002">
    <property type="protein sequence ID" value="PHM45353.1"/>
    <property type="molecule type" value="Genomic_DNA"/>
</dbReference>
<reference evidence="10" key="2">
    <citation type="submission" date="2016-10" db="EMBL/GenBank/DDBJ databases">
        <authorList>
            <person name="de Groot N.N."/>
        </authorList>
    </citation>
    <scope>NUCLEOTIDE SEQUENCE [LARGE SCALE GENOMIC DNA]</scope>
    <source>
        <strain evidence="10">DSM 17908</strain>
    </source>
</reference>
<dbReference type="RefSeq" id="WP_092508720.1">
    <property type="nucleotide sequence ID" value="NZ_CAWNQB010000012.1"/>
</dbReference>
<evidence type="ECO:0000259" key="8">
    <source>
        <dbReference type="Pfam" id="PF00892"/>
    </source>
</evidence>
<gene>
    <name evidence="10" type="ORF">SAMN05421680_104120</name>
    <name evidence="9" type="ORF">Xmau_01003</name>
</gene>
<protein>
    <submittedName>
        <fullName evidence="9">Multidrug DMT transporter permease</fullName>
    </submittedName>
    <submittedName>
        <fullName evidence="10">Threonine/homoserine efflux transporter RhtA</fullName>
    </submittedName>
</protein>
<feature type="transmembrane region" description="Helical" evidence="7">
    <location>
        <begin position="94"/>
        <end position="114"/>
    </location>
</feature>
<dbReference type="OrthoDB" id="9809509at2"/>
<evidence type="ECO:0000256" key="6">
    <source>
        <dbReference type="ARBA" id="ARBA00023136"/>
    </source>
</evidence>
<dbReference type="Proteomes" id="UP000224607">
    <property type="component" value="Unassembled WGS sequence"/>
</dbReference>
<keyword evidence="5 7" id="KW-1133">Transmembrane helix</keyword>
<feature type="domain" description="EamA" evidence="8">
    <location>
        <begin position="15"/>
        <end position="137"/>
    </location>
</feature>
<dbReference type="Proteomes" id="UP000198919">
    <property type="component" value="Unassembled WGS sequence"/>
</dbReference>
<feature type="transmembrane region" description="Helical" evidence="7">
    <location>
        <begin position="263"/>
        <end position="280"/>
    </location>
</feature>
<keyword evidence="4 7" id="KW-0812">Transmembrane</keyword>
<dbReference type="PANTHER" id="PTHR32322:SF2">
    <property type="entry name" value="EAMA DOMAIN-CONTAINING PROTEIN"/>
    <property type="match status" value="1"/>
</dbReference>
<dbReference type="EMBL" id="FORG01000004">
    <property type="protein sequence ID" value="SFI90151.1"/>
    <property type="molecule type" value="Genomic_DNA"/>
</dbReference>